<dbReference type="Proteomes" id="UP000219167">
    <property type="component" value="Unassembled WGS sequence"/>
</dbReference>
<evidence type="ECO:0000313" key="2">
    <source>
        <dbReference type="EMBL" id="SOC48293.1"/>
    </source>
</evidence>
<dbReference type="OrthoDB" id="7852579at2"/>
<evidence type="ECO:0000256" key="1">
    <source>
        <dbReference type="SAM" id="MobiDB-lite"/>
    </source>
</evidence>
<keyword evidence="3" id="KW-1185">Reference proteome</keyword>
<accession>A0A285V2N3</accession>
<evidence type="ECO:0000313" key="3">
    <source>
        <dbReference type="Proteomes" id="UP000219167"/>
    </source>
</evidence>
<reference evidence="2 3" key="1">
    <citation type="submission" date="2017-08" db="EMBL/GenBank/DDBJ databases">
        <authorList>
            <person name="de Groot N.N."/>
        </authorList>
    </citation>
    <scope>NUCLEOTIDE SEQUENCE [LARGE SCALE GENOMIC DNA]</scope>
    <source>
        <strain evidence="2 3">JC85</strain>
    </source>
</reference>
<dbReference type="EMBL" id="OBQD01000048">
    <property type="protein sequence ID" value="SOC48293.1"/>
    <property type="molecule type" value="Genomic_DNA"/>
</dbReference>
<protein>
    <submittedName>
        <fullName evidence="2">Uncharacterized protein</fullName>
    </submittedName>
</protein>
<feature type="region of interest" description="Disordered" evidence="1">
    <location>
        <begin position="67"/>
        <end position="86"/>
    </location>
</feature>
<gene>
    <name evidence="2" type="ORF">SAMN05892877_1488</name>
</gene>
<name>A0A285V2N3_9HYPH</name>
<feature type="region of interest" description="Disordered" evidence="1">
    <location>
        <begin position="93"/>
        <end position="117"/>
    </location>
</feature>
<dbReference type="AlphaFoldDB" id="A0A285V2N3"/>
<sequence length="226" mass="24719">MDGTAVAMSKGEFAAHIGVSPGRVSQYIAEGQISGDAIEGVGRYAKIRAEVAKQQLRRFLDPSQRFGANGAAALGGGQAPAKAVPDQLPLSAERREPDRKAEPAPKLPQAPTDPTQDELAQLRLRRERIATEKAEREEMLEIGRYMLAEVARREMGRLAAEAFKMMEMGIGEMAKVMAAQFGIPQHDAQHALLKSFRTVRAKAAEDFRKRQADLAEHVEDDEDGAE</sequence>
<feature type="compositionally biased region" description="Basic and acidic residues" evidence="1">
    <location>
        <begin position="93"/>
        <end position="103"/>
    </location>
</feature>
<proteinExistence type="predicted"/>
<organism evidence="2 3">
    <name type="scientific">Rhizobium subbaraonis</name>
    <dbReference type="NCBI Taxonomy" id="908946"/>
    <lineage>
        <taxon>Bacteria</taxon>
        <taxon>Pseudomonadati</taxon>
        <taxon>Pseudomonadota</taxon>
        <taxon>Alphaproteobacteria</taxon>
        <taxon>Hyphomicrobiales</taxon>
        <taxon>Rhizobiaceae</taxon>
        <taxon>Rhizobium/Agrobacterium group</taxon>
        <taxon>Rhizobium</taxon>
    </lineage>
</organism>